<comment type="cofactor">
    <cofactor evidence="9 10">
        <name>Zn(2+)</name>
        <dbReference type="ChEBI" id="CHEBI:29105"/>
    </cofactor>
    <text evidence="9 10">Binds 1 zinc ion per subunit.</text>
</comment>
<comment type="caution">
    <text evidence="8">Lacks conserved residue(s) required for the propagation of feature annotation.</text>
</comment>
<feature type="binding site" evidence="9">
    <location>
        <position position="171"/>
    </location>
    <ligand>
        <name>Zn(2+)</name>
        <dbReference type="ChEBI" id="CHEBI:29105"/>
        <note>catalytic</note>
    </ligand>
</feature>
<proteinExistence type="predicted"/>
<dbReference type="InterPro" id="IPR034035">
    <property type="entry name" value="Astacin-like_dom"/>
</dbReference>
<evidence type="ECO:0000256" key="6">
    <source>
        <dbReference type="ARBA" id="ARBA00023049"/>
    </source>
</evidence>
<dbReference type="Gene3D" id="2.60.120.290">
    <property type="entry name" value="Spermadhesin, CUB domain"/>
    <property type="match status" value="2"/>
</dbReference>
<keyword evidence="14" id="KW-1185">Reference proteome</keyword>
<dbReference type="EMBL" id="JAVRJZ010000019">
    <property type="protein sequence ID" value="KAK2707090.1"/>
    <property type="molecule type" value="Genomic_DNA"/>
</dbReference>
<dbReference type="PROSITE" id="PS51864">
    <property type="entry name" value="ASTACIN"/>
    <property type="match status" value="1"/>
</dbReference>
<feature type="domain" description="CUB" evidence="11">
    <location>
        <begin position="466"/>
        <end position="573"/>
    </location>
</feature>
<feature type="domain" description="CUB" evidence="11">
    <location>
        <begin position="327"/>
        <end position="444"/>
    </location>
</feature>
<evidence type="ECO:0000256" key="9">
    <source>
        <dbReference type="PROSITE-ProRule" id="PRU01211"/>
    </source>
</evidence>
<dbReference type="InterPro" id="IPR001506">
    <property type="entry name" value="Peptidase_M12A"/>
</dbReference>
<keyword evidence="4 9" id="KW-0378">Hydrolase</keyword>
<sequence>MNVFHVLVLSLSFAVCDETIEEYANKNIFVSLRSKRSVATREPLKYYVGDMVFNEESWLVFNSPVRKVIFSEQYRWPKDENGDTILPYEIDSTFTGNISAIDSAISDWSEKTCVRFYELSDPNLPEGKNSTWIKIQSSGPRICNSYVGKVLDGPQPLNLGDGCDTKETATHEIGHALGFFHEHQRQDRNEYLKIFLSNVETDRENNFEIPNGIDNFDVPYDYLSNMHYSWNAFGTDRSKPTMLPVDITKRYLLTSKNPLGHFDALAANRAFLCLDKWSSNCGTSSPTCLNHGYLGPACTCKCPPGTSGSDCGTVIASSIPAYPDNPCGGKIQAPGSFAVEGMGGPRSAGLYCTWYVEAPVCKIAEVTIYDFSTYDTDDPTCIYERLSVASEDIYYPNIGPFCGKSTVVPDGTKYTGSPSISLFYRSLVNYGGGAGGFRFNVSYDDDPSCTSTTSSTTTEATPLIRCQYTKLSENFFSWTSPNYPDPAPSTFQCSLLAVTNSTGFVIRVEEFDLPEETNCNTTYVSFASSFPIQKDCDIFSGKEISTLGNWVLLNFISSEVLSISGFNITLTPS</sequence>
<dbReference type="GO" id="GO:0006508">
    <property type="term" value="P:proteolysis"/>
    <property type="evidence" value="ECO:0007669"/>
    <property type="project" value="UniProtKB-KW"/>
</dbReference>
<evidence type="ECO:0000256" key="8">
    <source>
        <dbReference type="PROSITE-ProRule" id="PRU00059"/>
    </source>
</evidence>
<keyword evidence="2 9" id="KW-0645">Protease</keyword>
<feature type="active site" evidence="9">
    <location>
        <position position="172"/>
    </location>
</feature>
<dbReference type="SMART" id="SM00042">
    <property type="entry name" value="CUB"/>
    <property type="match status" value="2"/>
</dbReference>
<protein>
    <recommendedName>
        <fullName evidence="10">Metalloendopeptidase</fullName>
        <ecNumber evidence="10">3.4.24.-</ecNumber>
    </recommendedName>
</protein>
<evidence type="ECO:0000259" key="11">
    <source>
        <dbReference type="PROSITE" id="PS01180"/>
    </source>
</evidence>
<evidence type="ECO:0000256" key="4">
    <source>
        <dbReference type="ARBA" id="ARBA00022801"/>
    </source>
</evidence>
<dbReference type="PANTHER" id="PTHR10127">
    <property type="entry name" value="DISCOIDIN, CUB, EGF, LAMININ , AND ZINC METALLOPROTEASE DOMAIN CONTAINING"/>
    <property type="match status" value="1"/>
</dbReference>
<keyword evidence="6 9" id="KW-0482">Metalloprotease</keyword>
<dbReference type="Pfam" id="PF01400">
    <property type="entry name" value="Astacin"/>
    <property type="match status" value="1"/>
</dbReference>
<dbReference type="GO" id="GO:0008270">
    <property type="term" value="F:zinc ion binding"/>
    <property type="evidence" value="ECO:0007669"/>
    <property type="project" value="UniProtKB-UniRule"/>
</dbReference>
<dbReference type="AlphaFoldDB" id="A0AA88HDK5"/>
<reference evidence="13" key="1">
    <citation type="submission" date="2023-07" db="EMBL/GenBank/DDBJ databases">
        <title>Chromosome-level genome assembly of Artemia franciscana.</title>
        <authorList>
            <person name="Jo E."/>
        </authorList>
    </citation>
    <scope>NUCLEOTIDE SEQUENCE</scope>
    <source>
        <tissue evidence="13">Whole body</tissue>
    </source>
</reference>
<dbReference type="PRINTS" id="PR00480">
    <property type="entry name" value="ASTACIN"/>
</dbReference>
<dbReference type="EC" id="3.4.24.-" evidence="10"/>
<feature type="binding site" evidence="9">
    <location>
        <position position="181"/>
    </location>
    <ligand>
        <name>Zn(2+)</name>
        <dbReference type="ChEBI" id="CHEBI:29105"/>
        <note>catalytic</note>
    </ligand>
</feature>
<name>A0AA88HDK5_ARTSF</name>
<dbReference type="PROSITE" id="PS01180">
    <property type="entry name" value="CUB"/>
    <property type="match status" value="2"/>
</dbReference>
<dbReference type="SMART" id="SM00235">
    <property type="entry name" value="ZnMc"/>
    <property type="match status" value="1"/>
</dbReference>
<evidence type="ECO:0000259" key="12">
    <source>
        <dbReference type="PROSITE" id="PS51864"/>
    </source>
</evidence>
<keyword evidence="5 9" id="KW-0862">Zinc</keyword>
<feature type="binding site" evidence="9">
    <location>
        <position position="175"/>
    </location>
    <ligand>
        <name>Zn(2+)</name>
        <dbReference type="ChEBI" id="CHEBI:29105"/>
        <note>catalytic</note>
    </ligand>
</feature>
<keyword evidence="1" id="KW-0245">EGF-like domain</keyword>
<feature type="disulfide bond" evidence="8">
    <location>
        <begin position="519"/>
        <end position="536"/>
    </location>
</feature>
<dbReference type="InterPro" id="IPR024079">
    <property type="entry name" value="MetalloPept_cat_dom_sf"/>
</dbReference>
<feature type="domain" description="Peptidase M12A" evidence="12">
    <location>
        <begin position="67"/>
        <end position="274"/>
    </location>
</feature>
<dbReference type="SUPFAM" id="SSF55486">
    <property type="entry name" value="Metalloproteases ('zincins'), catalytic domain"/>
    <property type="match status" value="1"/>
</dbReference>
<dbReference type="CDD" id="cd00041">
    <property type="entry name" value="CUB"/>
    <property type="match status" value="1"/>
</dbReference>
<evidence type="ECO:0000256" key="5">
    <source>
        <dbReference type="ARBA" id="ARBA00022833"/>
    </source>
</evidence>
<dbReference type="GO" id="GO:0004222">
    <property type="term" value="F:metalloendopeptidase activity"/>
    <property type="evidence" value="ECO:0007669"/>
    <property type="project" value="UniProtKB-UniRule"/>
</dbReference>
<evidence type="ECO:0000256" key="2">
    <source>
        <dbReference type="ARBA" id="ARBA00022670"/>
    </source>
</evidence>
<comment type="caution">
    <text evidence="13">The sequence shown here is derived from an EMBL/GenBank/DDBJ whole genome shotgun (WGS) entry which is preliminary data.</text>
</comment>
<dbReference type="PANTHER" id="PTHR10127:SF850">
    <property type="entry name" value="METALLOENDOPEPTIDASE"/>
    <property type="match status" value="1"/>
</dbReference>
<evidence type="ECO:0000256" key="10">
    <source>
        <dbReference type="RuleBase" id="RU361183"/>
    </source>
</evidence>
<evidence type="ECO:0000313" key="13">
    <source>
        <dbReference type="EMBL" id="KAK2707090.1"/>
    </source>
</evidence>
<dbReference type="InterPro" id="IPR006026">
    <property type="entry name" value="Peptidase_Metallo"/>
</dbReference>
<evidence type="ECO:0000256" key="3">
    <source>
        <dbReference type="ARBA" id="ARBA00022723"/>
    </source>
</evidence>
<dbReference type="CDD" id="cd04280">
    <property type="entry name" value="ZnMc_astacin_like"/>
    <property type="match status" value="1"/>
</dbReference>
<accession>A0AA88HDK5</accession>
<keyword evidence="10" id="KW-0732">Signal</keyword>
<dbReference type="SUPFAM" id="SSF49854">
    <property type="entry name" value="Spermadhesin, CUB domain"/>
    <property type="match status" value="2"/>
</dbReference>
<feature type="chain" id="PRO_5041514461" description="Metalloendopeptidase" evidence="10">
    <location>
        <begin position="17"/>
        <end position="573"/>
    </location>
</feature>
<gene>
    <name evidence="13" type="ORF">QYM36_014948</name>
</gene>
<organism evidence="13 14">
    <name type="scientific">Artemia franciscana</name>
    <name type="common">Brine shrimp</name>
    <name type="synonym">Artemia sanfranciscana</name>
    <dbReference type="NCBI Taxonomy" id="6661"/>
    <lineage>
        <taxon>Eukaryota</taxon>
        <taxon>Metazoa</taxon>
        <taxon>Ecdysozoa</taxon>
        <taxon>Arthropoda</taxon>
        <taxon>Crustacea</taxon>
        <taxon>Branchiopoda</taxon>
        <taxon>Anostraca</taxon>
        <taxon>Artemiidae</taxon>
        <taxon>Artemia</taxon>
    </lineage>
</organism>
<dbReference type="Proteomes" id="UP001187531">
    <property type="component" value="Unassembled WGS sequence"/>
</dbReference>
<evidence type="ECO:0000256" key="1">
    <source>
        <dbReference type="ARBA" id="ARBA00022536"/>
    </source>
</evidence>
<dbReference type="Gene3D" id="3.40.390.10">
    <property type="entry name" value="Collagenase (Catalytic Domain)"/>
    <property type="match status" value="1"/>
</dbReference>
<evidence type="ECO:0000313" key="14">
    <source>
        <dbReference type="Proteomes" id="UP001187531"/>
    </source>
</evidence>
<feature type="disulfide bond" evidence="8">
    <location>
        <begin position="466"/>
        <end position="493"/>
    </location>
</feature>
<dbReference type="InterPro" id="IPR000859">
    <property type="entry name" value="CUB_dom"/>
</dbReference>
<feature type="signal peptide" evidence="10">
    <location>
        <begin position="1"/>
        <end position="16"/>
    </location>
</feature>
<keyword evidence="7 8" id="KW-1015">Disulfide bond</keyword>
<keyword evidence="3 9" id="KW-0479">Metal-binding</keyword>
<evidence type="ECO:0000256" key="7">
    <source>
        <dbReference type="ARBA" id="ARBA00023157"/>
    </source>
</evidence>
<dbReference type="InterPro" id="IPR035914">
    <property type="entry name" value="Sperma_CUB_dom_sf"/>
</dbReference>
<dbReference type="Pfam" id="PF00431">
    <property type="entry name" value="CUB"/>
    <property type="match status" value="1"/>
</dbReference>